<comment type="caution">
    <text evidence="2">The sequence shown here is derived from an EMBL/GenBank/DDBJ whole genome shotgun (WGS) entry which is preliminary data.</text>
</comment>
<keyword evidence="3" id="KW-1185">Reference proteome</keyword>
<dbReference type="InterPro" id="IPR017524">
    <property type="entry name" value="SASP_thioredoxin-like"/>
</dbReference>
<evidence type="ECO:0000313" key="2">
    <source>
        <dbReference type="EMBL" id="OPA74034.1"/>
    </source>
</evidence>
<dbReference type="Pfam" id="PF19824">
    <property type="entry name" value="Tlp"/>
    <property type="match status" value="1"/>
</dbReference>
<evidence type="ECO:0000313" key="3">
    <source>
        <dbReference type="Proteomes" id="UP000190188"/>
    </source>
</evidence>
<evidence type="ECO:0000256" key="1">
    <source>
        <dbReference type="SAM" id="MobiDB-lite"/>
    </source>
</evidence>
<dbReference type="AlphaFoldDB" id="A0A1T2X2E0"/>
<name>A0A1T2X2E0_9BACL</name>
<organism evidence="2 3">
    <name type="scientific">Paenibacillus selenitireducens</name>
    <dbReference type="NCBI Taxonomy" id="1324314"/>
    <lineage>
        <taxon>Bacteria</taxon>
        <taxon>Bacillati</taxon>
        <taxon>Bacillota</taxon>
        <taxon>Bacilli</taxon>
        <taxon>Bacillales</taxon>
        <taxon>Paenibacillaceae</taxon>
        <taxon>Paenibacillus</taxon>
    </lineage>
</organism>
<accession>A0A1T2X2E0</accession>
<dbReference type="OrthoDB" id="1799076at2"/>
<protein>
    <submittedName>
        <fullName evidence="2">Small acid-soluble spore protein Tlp</fullName>
    </submittedName>
</protein>
<feature type="compositionally biased region" description="Polar residues" evidence="1">
    <location>
        <begin position="39"/>
        <end position="50"/>
    </location>
</feature>
<sequence length="69" mass="8088">MAKPDDRSDNAKKIKNAIENTRHNIQETNAYLDEHAEEISSTEVNNLQQKNTKRKRAIEGFEEEYHDET</sequence>
<reference evidence="2 3" key="1">
    <citation type="submission" date="2017-01" db="EMBL/GenBank/DDBJ databases">
        <title>Genome analysis of Paenibacillus selenitrireducens ES3-24.</title>
        <authorList>
            <person name="Xu D."/>
            <person name="Yao R."/>
            <person name="Zheng S."/>
        </authorList>
    </citation>
    <scope>NUCLEOTIDE SEQUENCE [LARGE SCALE GENOMIC DNA]</scope>
    <source>
        <strain evidence="2 3">ES3-24</strain>
    </source>
</reference>
<dbReference type="RefSeq" id="WP_078501953.1">
    <property type="nucleotide sequence ID" value="NZ_MSZX01000012.1"/>
</dbReference>
<feature type="region of interest" description="Disordered" evidence="1">
    <location>
        <begin position="39"/>
        <end position="69"/>
    </location>
</feature>
<gene>
    <name evidence="2" type="ORF">BVG16_25090</name>
</gene>
<feature type="compositionally biased region" description="Acidic residues" evidence="1">
    <location>
        <begin position="60"/>
        <end position="69"/>
    </location>
</feature>
<dbReference type="Proteomes" id="UP000190188">
    <property type="component" value="Unassembled WGS sequence"/>
</dbReference>
<proteinExistence type="predicted"/>
<dbReference type="STRING" id="1324314.BVG16_25090"/>
<dbReference type="EMBL" id="MSZX01000012">
    <property type="protein sequence ID" value="OPA74034.1"/>
    <property type="molecule type" value="Genomic_DNA"/>
</dbReference>